<gene>
    <name evidence="2" type="ORF">C8D76_11061</name>
</gene>
<sequence>MKDIIEIILNSLEKIENEANVSQDEITKALEKIFTAIETAGNDESDILDNILYHQLNNKNIKDGIFYFLDILERVFINSLNTKNKFMANDLALIFPDKNELLNEVDQRSKFDVRNERLFLLIKTFLKAKINELYAYSNATPKADRITKGKTKKGADVD</sequence>
<evidence type="ECO:0000256" key="1">
    <source>
        <dbReference type="SAM" id="Coils"/>
    </source>
</evidence>
<reference evidence="2 3" key="1">
    <citation type="submission" date="2018-05" db="EMBL/GenBank/DDBJ databases">
        <title>Genomic Encyclopedia of Type Strains, Phase IV (KMG-IV): sequencing the most valuable type-strain genomes for metagenomic binning, comparative biology and taxonomic classification.</title>
        <authorList>
            <person name="Goeker M."/>
        </authorList>
    </citation>
    <scope>NUCLEOTIDE SEQUENCE [LARGE SCALE GENOMIC DNA]</scope>
    <source>
        <strain evidence="2 3">DSM 22999</strain>
    </source>
</reference>
<dbReference type="OrthoDB" id="5691066at2"/>
<accession>A0A2U0SNW5</accession>
<proteinExistence type="predicted"/>
<keyword evidence="3" id="KW-1185">Reference proteome</keyword>
<dbReference type="EMBL" id="QENU01000010">
    <property type="protein sequence ID" value="PVX33034.1"/>
    <property type="molecule type" value="Genomic_DNA"/>
</dbReference>
<dbReference type="AlphaFoldDB" id="A0A2U0SNW5"/>
<evidence type="ECO:0000313" key="3">
    <source>
        <dbReference type="Proteomes" id="UP000245909"/>
    </source>
</evidence>
<protein>
    <submittedName>
        <fullName evidence="2">Uncharacterized protein</fullName>
    </submittedName>
</protein>
<dbReference type="Proteomes" id="UP000245909">
    <property type="component" value="Unassembled WGS sequence"/>
</dbReference>
<keyword evidence="1" id="KW-0175">Coiled coil</keyword>
<feature type="coiled-coil region" evidence="1">
    <location>
        <begin position="5"/>
        <end position="32"/>
    </location>
</feature>
<evidence type="ECO:0000313" key="2">
    <source>
        <dbReference type="EMBL" id="PVX33034.1"/>
    </source>
</evidence>
<name>A0A2U0SNW5_9PAST</name>
<organism evidence="2 3">
    <name type="scientific">Alitibacter langaaensis DSM 22999</name>
    <dbReference type="NCBI Taxonomy" id="1122935"/>
    <lineage>
        <taxon>Bacteria</taxon>
        <taxon>Pseudomonadati</taxon>
        <taxon>Pseudomonadota</taxon>
        <taxon>Gammaproteobacteria</taxon>
        <taxon>Pasteurellales</taxon>
        <taxon>Pasteurellaceae</taxon>
        <taxon>Alitibacter</taxon>
    </lineage>
</organism>
<comment type="caution">
    <text evidence="2">The sequence shown here is derived from an EMBL/GenBank/DDBJ whole genome shotgun (WGS) entry which is preliminary data.</text>
</comment>
<dbReference type="RefSeq" id="WP_116632145.1">
    <property type="nucleotide sequence ID" value="NZ_QENU01000010.1"/>
</dbReference>